<evidence type="ECO:0000256" key="1">
    <source>
        <dbReference type="ARBA" id="ARBA00010688"/>
    </source>
</evidence>
<protein>
    <submittedName>
        <fullName evidence="9">6-phosphofructokinase 2</fullName>
        <ecNumber evidence="9">2.7.1.11</ecNumber>
    </submittedName>
</protein>
<evidence type="ECO:0000256" key="7">
    <source>
        <dbReference type="SAM" id="MobiDB-lite"/>
    </source>
</evidence>
<dbReference type="AlphaFoldDB" id="A0A839EE16"/>
<dbReference type="GO" id="GO:0003872">
    <property type="term" value="F:6-phosphofructokinase activity"/>
    <property type="evidence" value="ECO:0007669"/>
    <property type="project" value="UniProtKB-EC"/>
</dbReference>
<evidence type="ECO:0000313" key="9">
    <source>
        <dbReference type="EMBL" id="MBA8848662.1"/>
    </source>
</evidence>
<keyword evidence="10" id="KW-1185">Reference proteome</keyword>
<dbReference type="PANTHER" id="PTHR46566">
    <property type="entry name" value="1-PHOSPHOFRUCTOKINASE-RELATED"/>
    <property type="match status" value="1"/>
</dbReference>
<dbReference type="GO" id="GO:0005829">
    <property type="term" value="C:cytosol"/>
    <property type="evidence" value="ECO:0007669"/>
    <property type="project" value="TreeGrafter"/>
</dbReference>
<keyword evidence="5" id="KW-0067">ATP-binding</keyword>
<evidence type="ECO:0000313" key="10">
    <source>
        <dbReference type="Proteomes" id="UP000585905"/>
    </source>
</evidence>
<dbReference type="PIRSF" id="PIRSF000535">
    <property type="entry name" value="1PFK/6PFK/LacC"/>
    <property type="match status" value="1"/>
</dbReference>
<comment type="caution">
    <text evidence="9">The sequence shown here is derived from an EMBL/GenBank/DDBJ whole genome shotgun (WGS) entry which is preliminary data.</text>
</comment>
<sequence length="330" mass="34176">MTATADRSPSDSASHTAQSSPVVTLTVNPALDVSTSTERVEPEHKLRCGPSRTDAGGGGVNVSRVIHRLGGQSIAIYAVGGPTGQAYRQLLEADGIIGRAIPIDGSTRENVTIDELATGRQFRFVLQGPHLTTDEWSECLAATQRLMSPGGYVVASGSLSPGMPDDFYARVARSAKARGARCIVDASGPALAAALREGVHLVKPSARELGELVGRALPDLESRVDAARELVDRGAAEVVALTLGGDGAVLVTADGVTRLEVPPVEVRSTVGAGDSFLAALVLRLAQGRDLDAAFRAGVAAGTATAMTEATELCHRDDVERLEAQLLAAQG</sequence>
<gene>
    <name evidence="9" type="ORF">FHX53_002272</name>
</gene>
<dbReference type="Gene3D" id="3.40.1190.20">
    <property type="match status" value="1"/>
</dbReference>
<accession>A0A839EE16</accession>
<evidence type="ECO:0000256" key="3">
    <source>
        <dbReference type="ARBA" id="ARBA00022741"/>
    </source>
</evidence>
<keyword evidence="3" id="KW-0547">Nucleotide-binding</keyword>
<dbReference type="RefSeq" id="WP_182491436.1">
    <property type="nucleotide sequence ID" value="NZ_BAAAOV010000012.1"/>
</dbReference>
<dbReference type="PANTHER" id="PTHR46566:SF2">
    <property type="entry name" value="ATP-DEPENDENT 6-PHOSPHOFRUCTOKINASE ISOZYME 2"/>
    <property type="match status" value="1"/>
</dbReference>
<feature type="domain" description="Carbohydrate kinase PfkB" evidence="8">
    <location>
        <begin position="32"/>
        <end position="310"/>
    </location>
</feature>
<dbReference type="FunFam" id="3.40.1190.20:FF:000001">
    <property type="entry name" value="Phosphofructokinase"/>
    <property type="match status" value="1"/>
</dbReference>
<dbReference type="NCBIfam" id="TIGR03168">
    <property type="entry name" value="1-PFK"/>
    <property type="match status" value="1"/>
</dbReference>
<dbReference type="GO" id="GO:0005524">
    <property type="term" value="F:ATP binding"/>
    <property type="evidence" value="ECO:0007669"/>
    <property type="project" value="UniProtKB-KW"/>
</dbReference>
<dbReference type="SUPFAM" id="SSF53613">
    <property type="entry name" value="Ribokinase-like"/>
    <property type="match status" value="1"/>
</dbReference>
<evidence type="ECO:0000256" key="4">
    <source>
        <dbReference type="ARBA" id="ARBA00022777"/>
    </source>
</evidence>
<keyword evidence="2 6" id="KW-0808">Transferase</keyword>
<dbReference type="EC" id="2.7.1.11" evidence="9"/>
<proteinExistence type="inferred from homology"/>
<evidence type="ECO:0000259" key="8">
    <source>
        <dbReference type="Pfam" id="PF00294"/>
    </source>
</evidence>
<dbReference type="PROSITE" id="PS00584">
    <property type="entry name" value="PFKB_KINASES_2"/>
    <property type="match status" value="1"/>
</dbReference>
<dbReference type="CDD" id="cd01164">
    <property type="entry name" value="FruK_PfkB_like"/>
    <property type="match status" value="1"/>
</dbReference>
<dbReference type="Pfam" id="PF00294">
    <property type="entry name" value="PfkB"/>
    <property type="match status" value="1"/>
</dbReference>
<evidence type="ECO:0000256" key="5">
    <source>
        <dbReference type="ARBA" id="ARBA00022840"/>
    </source>
</evidence>
<organism evidence="9 10">
    <name type="scientific">Microcella alkalica</name>
    <dbReference type="NCBI Taxonomy" id="355930"/>
    <lineage>
        <taxon>Bacteria</taxon>
        <taxon>Bacillati</taxon>
        <taxon>Actinomycetota</taxon>
        <taxon>Actinomycetes</taxon>
        <taxon>Micrococcales</taxon>
        <taxon>Microbacteriaceae</taxon>
        <taxon>Microcella</taxon>
    </lineage>
</organism>
<evidence type="ECO:0000256" key="2">
    <source>
        <dbReference type="ARBA" id="ARBA00022679"/>
    </source>
</evidence>
<dbReference type="InterPro" id="IPR029056">
    <property type="entry name" value="Ribokinase-like"/>
</dbReference>
<name>A0A839EE16_9MICO</name>
<dbReference type="Proteomes" id="UP000585905">
    <property type="component" value="Unassembled WGS sequence"/>
</dbReference>
<reference evidence="9 10" key="1">
    <citation type="submission" date="2020-07" db="EMBL/GenBank/DDBJ databases">
        <title>Sequencing the genomes of 1000 actinobacteria strains.</title>
        <authorList>
            <person name="Klenk H.-P."/>
        </authorList>
    </citation>
    <scope>NUCLEOTIDE SEQUENCE [LARGE SCALE GENOMIC DNA]</scope>
    <source>
        <strain evidence="9 10">DSM 19663</strain>
    </source>
</reference>
<keyword evidence="4 9" id="KW-0418">Kinase</keyword>
<dbReference type="InterPro" id="IPR011611">
    <property type="entry name" value="PfkB_dom"/>
</dbReference>
<dbReference type="InterPro" id="IPR002173">
    <property type="entry name" value="Carboh/pur_kinase_PfkB_CS"/>
</dbReference>
<dbReference type="PROSITE" id="PS00583">
    <property type="entry name" value="PFKB_KINASES_1"/>
    <property type="match status" value="1"/>
</dbReference>
<feature type="region of interest" description="Disordered" evidence="7">
    <location>
        <begin position="1"/>
        <end position="26"/>
    </location>
</feature>
<comment type="similarity">
    <text evidence="1">Belongs to the carbohydrate kinase PfkB family.</text>
</comment>
<evidence type="ECO:0000256" key="6">
    <source>
        <dbReference type="PIRNR" id="PIRNR000535"/>
    </source>
</evidence>
<dbReference type="InterPro" id="IPR017583">
    <property type="entry name" value="Tagatose/fructose_Pkinase"/>
</dbReference>
<dbReference type="EMBL" id="JACGWX010000006">
    <property type="protein sequence ID" value="MBA8848662.1"/>
    <property type="molecule type" value="Genomic_DNA"/>
</dbReference>